<proteinExistence type="predicted"/>
<name>A0AAX6G2K7_IRIPA</name>
<keyword evidence="2" id="KW-1185">Reference proteome</keyword>
<gene>
    <name evidence="1" type="ORF">M6B38_387825</name>
</gene>
<organism evidence="1 2">
    <name type="scientific">Iris pallida</name>
    <name type="common">Sweet iris</name>
    <dbReference type="NCBI Taxonomy" id="29817"/>
    <lineage>
        <taxon>Eukaryota</taxon>
        <taxon>Viridiplantae</taxon>
        <taxon>Streptophyta</taxon>
        <taxon>Embryophyta</taxon>
        <taxon>Tracheophyta</taxon>
        <taxon>Spermatophyta</taxon>
        <taxon>Magnoliopsida</taxon>
        <taxon>Liliopsida</taxon>
        <taxon>Asparagales</taxon>
        <taxon>Iridaceae</taxon>
        <taxon>Iridoideae</taxon>
        <taxon>Irideae</taxon>
        <taxon>Iris</taxon>
    </lineage>
</organism>
<protein>
    <submittedName>
        <fullName evidence="1">Uncharacterized protein</fullName>
    </submittedName>
</protein>
<evidence type="ECO:0000313" key="1">
    <source>
        <dbReference type="EMBL" id="KAJ6822752.1"/>
    </source>
</evidence>
<comment type="caution">
    <text evidence="1">The sequence shown here is derived from an EMBL/GenBank/DDBJ whole genome shotgun (WGS) entry which is preliminary data.</text>
</comment>
<sequence>MRCYSWTFLVYGYEILPCSCTYIDTHWEWADHLLSNPRVVTCHVRIRDTIRGIYIGGIIRGCVIKASVMILPCFAGATLTSRRV</sequence>
<accession>A0AAX6G2K7</accession>
<dbReference type="EMBL" id="JANAVB010023996">
    <property type="protein sequence ID" value="KAJ6822752.1"/>
    <property type="molecule type" value="Genomic_DNA"/>
</dbReference>
<dbReference type="Proteomes" id="UP001140949">
    <property type="component" value="Unassembled WGS sequence"/>
</dbReference>
<dbReference type="AlphaFoldDB" id="A0AAX6G2K7"/>
<reference evidence="1" key="1">
    <citation type="journal article" date="2023" name="GigaByte">
        <title>Genome assembly of the bearded iris, Iris pallida Lam.</title>
        <authorList>
            <person name="Bruccoleri R.E."/>
            <person name="Oakeley E.J."/>
            <person name="Faust A.M.E."/>
            <person name="Altorfer M."/>
            <person name="Dessus-Babus S."/>
            <person name="Burckhardt D."/>
            <person name="Oertli M."/>
            <person name="Naumann U."/>
            <person name="Petersen F."/>
            <person name="Wong J."/>
        </authorList>
    </citation>
    <scope>NUCLEOTIDE SEQUENCE</scope>
    <source>
        <strain evidence="1">GSM-AAB239-AS_SAM_17_03QT</strain>
    </source>
</reference>
<evidence type="ECO:0000313" key="2">
    <source>
        <dbReference type="Proteomes" id="UP001140949"/>
    </source>
</evidence>
<reference evidence="1" key="2">
    <citation type="submission" date="2023-04" db="EMBL/GenBank/DDBJ databases">
        <authorList>
            <person name="Bruccoleri R.E."/>
            <person name="Oakeley E.J."/>
            <person name="Faust A.-M."/>
            <person name="Dessus-Babus S."/>
            <person name="Altorfer M."/>
            <person name="Burckhardt D."/>
            <person name="Oertli M."/>
            <person name="Naumann U."/>
            <person name="Petersen F."/>
            <person name="Wong J."/>
        </authorList>
    </citation>
    <scope>NUCLEOTIDE SEQUENCE</scope>
    <source>
        <strain evidence="1">GSM-AAB239-AS_SAM_17_03QT</strain>
        <tissue evidence="1">Leaf</tissue>
    </source>
</reference>